<feature type="region of interest" description="Disordered" evidence="1">
    <location>
        <begin position="496"/>
        <end position="524"/>
    </location>
</feature>
<feature type="compositionally biased region" description="Low complexity" evidence="1">
    <location>
        <begin position="190"/>
        <end position="204"/>
    </location>
</feature>
<name>A0AAX6MM98_9PEZI</name>
<accession>A0AAX6MM98</accession>
<keyword evidence="4" id="KW-1185">Reference proteome</keyword>
<feature type="region of interest" description="Disordered" evidence="1">
    <location>
        <begin position="33"/>
        <end position="92"/>
    </location>
</feature>
<protein>
    <recommendedName>
        <fullName evidence="2">DUF7924 domain-containing protein</fullName>
    </recommendedName>
</protein>
<evidence type="ECO:0000313" key="4">
    <source>
        <dbReference type="Proteomes" id="UP001369815"/>
    </source>
</evidence>
<comment type="caution">
    <text evidence="3">The sequence shown here is derived from an EMBL/GenBank/DDBJ whole genome shotgun (WGS) entry which is preliminary data.</text>
</comment>
<feature type="domain" description="DUF7924" evidence="2">
    <location>
        <begin position="266"/>
        <end position="486"/>
    </location>
</feature>
<feature type="compositionally biased region" description="Basic and acidic residues" evidence="1">
    <location>
        <begin position="76"/>
        <end position="88"/>
    </location>
</feature>
<dbReference type="AlphaFoldDB" id="A0AAX6MM98"/>
<organism evidence="3 4">
    <name type="scientific">Daldinia eschscholtzii</name>
    <dbReference type="NCBI Taxonomy" id="292717"/>
    <lineage>
        <taxon>Eukaryota</taxon>
        <taxon>Fungi</taxon>
        <taxon>Dikarya</taxon>
        <taxon>Ascomycota</taxon>
        <taxon>Pezizomycotina</taxon>
        <taxon>Sordariomycetes</taxon>
        <taxon>Xylariomycetidae</taxon>
        <taxon>Xylariales</taxon>
        <taxon>Hypoxylaceae</taxon>
        <taxon>Daldinia</taxon>
    </lineage>
</organism>
<evidence type="ECO:0000313" key="3">
    <source>
        <dbReference type="EMBL" id="KAK6953614.1"/>
    </source>
</evidence>
<dbReference type="PANTHER" id="PTHR42470">
    <property type="entry name" value="VAST DOMAIN-CONTAINING PROTEIN"/>
    <property type="match status" value="1"/>
</dbReference>
<dbReference type="Proteomes" id="UP001369815">
    <property type="component" value="Unassembled WGS sequence"/>
</dbReference>
<feature type="compositionally biased region" description="Low complexity" evidence="1">
    <location>
        <begin position="507"/>
        <end position="516"/>
    </location>
</feature>
<proteinExistence type="predicted"/>
<evidence type="ECO:0000259" key="2">
    <source>
        <dbReference type="Pfam" id="PF25545"/>
    </source>
</evidence>
<dbReference type="PANTHER" id="PTHR42470:SF1">
    <property type="entry name" value="VAST DOMAIN-CONTAINING PROTEIN"/>
    <property type="match status" value="1"/>
</dbReference>
<gene>
    <name evidence="3" type="ORF">Daesc_005919</name>
</gene>
<sequence length="524" mass="58057">MYGSITKAQFHYSRVKMSEALRNELLEALASTNAALPQSPKEQSPVTGDLARDALSQSRKRRLTTSEIDLFPTKRTRLEPTDTQRDQVGDEETEQSYASFLTDLDPILLDHSEPFHCPISKWLESVGLDRETHCRSDSHLYLSDSNPCLRQFKRSAPDMAYLRDAAGSAVPPTPGPIKSQSHEPNIDNWSKSPSSGVSSSSSGVRNQMYRQSNLAFNNIYIQPSAALLPDVVYGHVRQIRAERNSPELSSGEWKKIVGRLDSLEEGCTEDDVAAFLNDTIFPNHTIDPTYGPSTGLTSSSNALMSLHLVPANPENPYKVTQPKPDKLYGYSGNPNAAFTQPQLLAQTMLHPKISHYPAATSQGLRFPFFAIEFKAAGGTKGDLWVAANQCAGASSACLKAIDQLNISLQEHQSIQSIDNLTYCIAVDNNVAKLYISWKEESLNYYLQQVDAFLLSKSKDFNSFRRQVRNILDWGRDARLKEIRDALDIILEENRKKATESAKSRQLPSGAPAANSSKKPKSSSS</sequence>
<dbReference type="Pfam" id="PF25545">
    <property type="entry name" value="DUF7924"/>
    <property type="match status" value="1"/>
</dbReference>
<reference evidence="3 4" key="1">
    <citation type="journal article" date="2024" name="Front Chem Biol">
        <title>Unveiling the potential of Daldinia eschscholtzii MFLUCC 19-0629 through bioactivity and bioinformatics studies for enhanced sustainable agriculture production.</title>
        <authorList>
            <person name="Brooks S."/>
            <person name="Weaver J.A."/>
            <person name="Klomchit A."/>
            <person name="Alharthi S.A."/>
            <person name="Onlamun T."/>
            <person name="Nurani R."/>
            <person name="Vong T.K."/>
            <person name="Alberti F."/>
            <person name="Greco C."/>
        </authorList>
    </citation>
    <scope>NUCLEOTIDE SEQUENCE [LARGE SCALE GENOMIC DNA]</scope>
    <source>
        <strain evidence="3">MFLUCC 19-0629</strain>
    </source>
</reference>
<feature type="compositionally biased region" description="Polar residues" evidence="1">
    <location>
        <begin position="33"/>
        <end position="46"/>
    </location>
</feature>
<dbReference type="EMBL" id="JBANMG010000005">
    <property type="protein sequence ID" value="KAK6953614.1"/>
    <property type="molecule type" value="Genomic_DNA"/>
</dbReference>
<dbReference type="InterPro" id="IPR057684">
    <property type="entry name" value="DUF7924"/>
</dbReference>
<feature type="region of interest" description="Disordered" evidence="1">
    <location>
        <begin position="165"/>
        <end position="204"/>
    </location>
</feature>
<evidence type="ECO:0000256" key="1">
    <source>
        <dbReference type="SAM" id="MobiDB-lite"/>
    </source>
</evidence>